<gene>
    <name evidence="5" type="ORF">DENIS_4088</name>
</gene>
<accession>A0A401G1K6</accession>
<dbReference type="Proteomes" id="UP000288096">
    <property type="component" value="Unassembled WGS sequence"/>
</dbReference>
<evidence type="ECO:0000313" key="5">
    <source>
        <dbReference type="EMBL" id="GBC63099.1"/>
    </source>
</evidence>
<dbReference type="InterPro" id="IPR013424">
    <property type="entry name" value="Ice-binding_C"/>
</dbReference>
<keyword evidence="1" id="KW-1133">Transmembrane helix</keyword>
<feature type="domain" description="Ice-binding protein C-terminal" evidence="3">
    <location>
        <begin position="237"/>
        <end position="260"/>
    </location>
</feature>
<name>A0A401G1K6_9BACT</name>
<keyword evidence="1" id="KW-0472">Membrane</keyword>
<feature type="domain" description="DUF4114" evidence="4">
    <location>
        <begin position="146"/>
        <end position="223"/>
    </location>
</feature>
<organism evidence="5 6">
    <name type="scientific">Desulfonema ishimotonii</name>
    <dbReference type="NCBI Taxonomy" id="45657"/>
    <lineage>
        <taxon>Bacteria</taxon>
        <taxon>Pseudomonadati</taxon>
        <taxon>Thermodesulfobacteriota</taxon>
        <taxon>Desulfobacteria</taxon>
        <taxon>Desulfobacterales</taxon>
        <taxon>Desulfococcaceae</taxon>
        <taxon>Desulfonema</taxon>
    </lineage>
</organism>
<dbReference type="EMBL" id="BEXT01000001">
    <property type="protein sequence ID" value="GBC63099.1"/>
    <property type="molecule type" value="Genomic_DNA"/>
</dbReference>
<sequence length="263" mass="28780">MKKNFITLTLAVSTIFLLALNANALPTQVIDLGDTTIEEVNTGYTGDYRRENLGYWFDENGITNTDGTAIDPVADQLQYELFYTDTTREYEVEFLGIGYAAYKSPFGVFSYTGDPLNYDSSDMTFDDPLFVQNRVEANTTYNFTVEAGSYFGFYVNSNGSGKMLTTMVAANPDASSGRVNNKEQYTSGLDHALFYETNKGYTISFEDIVGGGDADYEDLVVNFSPTDDSGFVGGGVPTPEPATIFLLGLGLIGIAAIGRRKLR</sequence>
<feature type="chain" id="PRO_5019209508" description="PEP-CTERM protein-sorting domain-containing protein" evidence="2">
    <location>
        <begin position="25"/>
        <end position="263"/>
    </location>
</feature>
<proteinExistence type="predicted"/>
<keyword evidence="1" id="KW-0812">Transmembrane</keyword>
<dbReference type="RefSeq" id="WP_124330218.1">
    <property type="nucleotide sequence ID" value="NZ_BEXT01000001.1"/>
</dbReference>
<dbReference type="Pfam" id="PF07589">
    <property type="entry name" value="PEP-CTERM"/>
    <property type="match status" value="1"/>
</dbReference>
<comment type="caution">
    <text evidence="5">The sequence shown here is derived from an EMBL/GenBank/DDBJ whole genome shotgun (WGS) entry which is preliminary data.</text>
</comment>
<keyword evidence="6" id="KW-1185">Reference proteome</keyword>
<evidence type="ECO:0008006" key="7">
    <source>
        <dbReference type="Google" id="ProtNLM"/>
    </source>
</evidence>
<keyword evidence="2" id="KW-0732">Signal</keyword>
<evidence type="ECO:0000256" key="1">
    <source>
        <dbReference type="SAM" id="Phobius"/>
    </source>
</evidence>
<dbReference type="OrthoDB" id="1204817at2"/>
<reference evidence="6" key="2">
    <citation type="submission" date="2019-01" db="EMBL/GenBank/DDBJ databases">
        <title>Genome sequence of Desulfonema ishimotonii strain Tokyo 01.</title>
        <authorList>
            <person name="Fukui M."/>
        </authorList>
    </citation>
    <scope>NUCLEOTIDE SEQUENCE [LARGE SCALE GENOMIC DNA]</scope>
    <source>
        <strain evidence="6">Tokyo 01</strain>
    </source>
</reference>
<dbReference type="AlphaFoldDB" id="A0A401G1K6"/>
<dbReference type="NCBIfam" id="TIGR02595">
    <property type="entry name" value="PEP_CTERM"/>
    <property type="match status" value="1"/>
</dbReference>
<evidence type="ECO:0000259" key="4">
    <source>
        <dbReference type="Pfam" id="PF13448"/>
    </source>
</evidence>
<reference evidence="6" key="1">
    <citation type="submission" date="2017-11" db="EMBL/GenBank/DDBJ databases">
        <authorList>
            <person name="Watanabe M."/>
            <person name="Kojima H."/>
        </authorList>
    </citation>
    <scope>NUCLEOTIDE SEQUENCE [LARGE SCALE GENOMIC DNA]</scope>
    <source>
        <strain evidence="6">Tokyo 01</strain>
    </source>
</reference>
<evidence type="ECO:0000313" key="6">
    <source>
        <dbReference type="Proteomes" id="UP000288096"/>
    </source>
</evidence>
<evidence type="ECO:0000259" key="3">
    <source>
        <dbReference type="Pfam" id="PF07589"/>
    </source>
</evidence>
<protein>
    <recommendedName>
        <fullName evidence="7">PEP-CTERM protein-sorting domain-containing protein</fullName>
    </recommendedName>
</protein>
<dbReference type="InterPro" id="IPR025193">
    <property type="entry name" value="DUF4114"/>
</dbReference>
<feature type="signal peptide" evidence="2">
    <location>
        <begin position="1"/>
        <end position="24"/>
    </location>
</feature>
<feature type="transmembrane region" description="Helical" evidence="1">
    <location>
        <begin position="241"/>
        <end position="258"/>
    </location>
</feature>
<evidence type="ECO:0000256" key="2">
    <source>
        <dbReference type="SAM" id="SignalP"/>
    </source>
</evidence>
<dbReference type="Pfam" id="PF13448">
    <property type="entry name" value="DUF4114"/>
    <property type="match status" value="1"/>
</dbReference>